<sequence length="249" mass="29170">MITETLGFYWLAFFGIILGRYFLIAGGAYWFFYLRKPATNHKSHLTKVVWNSIRQDAELSILSAVLFAFAAAFIKSKLDAGETLLYFSIESYGGWYLVLSFLAVLILQDGYFYWLHRLFHHPLLFKWLHQGHHRSSEPTPWTSFAFDPPEALIHSLFLIAVVFLIPLHLIALIAVLMTMTIWAVLNHLGLELFPDSVLSQWFGKWLIGPKHHSRHHHKYRVHYGLYFTFWDWILKTHDPSYKSNTNSQK</sequence>
<organism evidence="7 8">
    <name type="scientific">Merismopedia glauca CCAP 1448/3</name>
    <dbReference type="NCBI Taxonomy" id="1296344"/>
    <lineage>
        <taxon>Bacteria</taxon>
        <taxon>Bacillati</taxon>
        <taxon>Cyanobacteriota</taxon>
        <taxon>Cyanophyceae</taxon>
        <taxon>Synechococcales</taxon>
        <taxon>Merismopediaceae</taxon>
        <taxon>Merismopedia</taxon>
    </lineage>
</organism>
<dbReference type="InterPro" id="IPR006694">
    <property type="entry name" value="Fatty_acid_hydroxylase"/>
</dbReference>
<gene>
    <name evidence="7" type="ORF">C7B64_24110</name>
</gene>
<evidence type="ECO:0000256" key="3">
    <source>
        <dbReference type="ARBA" id="ARBA00022989"/>
    </source>
</evidence>
<feature type="transmembrane region" description="Helical" evidence="5">
    <location>
        <begin position="156"/>
        <end position="185"/>
    </location>
</feature>
<dbReference type="GO" id="GO:0016491">
    <property type="term" value="F:oxidoreductase activity"/>
    <property type="evidence" value="ECO:0007669"/>
    <property type="project" value="InterPro"/>
</dbReference>
<dbReference type="EMBL" id="PVWJ01000253">
    <property type="protein sequence ID" value="PSB00330.1"/>
    <property type="molecule type" value="Genomic_DNA"/>
</dbReference>
<dbReference type="AlphaFoldDB" id="A0A2T1BWD0"/>
<dbReference type="GO" id="GO:0005506">
    <property type="term" value="F:iron ion binding"/>
    <property type="evidence" value="ECO:0007669"/>
    <property type="project" value="InterPro"/>
</dbReference>
<keyword evidence="3 5" id="KW-1133">Transmembrane helix</keyword>
<protein>
    <submittedName>
        <fullName evidence="7">Sterol desaturase family protein</fullName>
    </submittedName>
</protein>
<feature type="transmembrane region" description="Helical" evidence="5">
    <location>
        <begin position="6"/>
        <end position="34"/>
    </location>
</feature>
<dbReference type="OrthoDB" id="9770329at2"/>
<keyword evidence="2 5" id="KW-0812">Transmembrane</keyword>
<evidence type="ECO:0000256" key="5">
    <source>
        <dbReference type="SAM" id="Phobius"/>
    </source>
</evidence>
<proteinExistence type="predicted"/>
<comment type="caution">
    <text evidence="7">The sequence shown here is derived from an EMBL/GenBank/DDBJ whole genome shotgun (WGS) entry which is preliminary data.</text>
</comment>
<comment type="subcellular location">
    <subcellularLocation>
        <location evidence="1">Membrane</location>
    </subcellularLocation>
</comment>
<dbReference type="GO" id="GO:0016020">
    <property type="term" value="C:membrane"/>
    <property type="evidence" value="ECO:0007669"/>
    <property type="project" value="UniProtKB-SubCell"/>
</dbReference>
<dbReference type="InterPro" id="IPR050307">
    <property type="entry name" value="Sterol_Desaturase_Related"/>
</dbReference>
<keyword evidence="4 5" id="KW-0472">Membrane</keyword>
<evidence type="ECO:0000256" key="1">
    <source>
        <dbReference type="ARBA" id="ARBA00004370"/>
    </source>
</evidence>
<evidence type="ECO:0000256" key="2">
    <source>
        <dbReference type="ARBA" id="ARBA00022692"/>
    </source>
</evidence>
<accession>A0A2T1BWD0</accession>
<evidence type="ECO:0000313" key="7">
    <source>
        <dbReference type="EMBL" id="PSB00330.1"/>
    </source>
</evidence>
<evidence type="ECO:0000259" key="6">
    <source>
        <dbReference type="Pfam" id="PF04116"/>
    </source>
</evidence>
<evidence type="ECO:0000313" key="8">
    <source>
        <dbReference type="Proteomes" id="UP000238762"/>
    </source>
</evidence>
<keyword evidence="8" id="KW-1185">Reference proteome</keyword>
<name>A0A2T1BWD0_9CYAN</name>
<reference evidence="7 8" key="2">
    <citation type="submission" date="2018-03" db="EMBL/GenBank/DDBJ databases">
        <title>The ancient ancestry and fast evolution of plastids.</title>
        <authorList>
            <person name="Moore K.R."/>
            <person name="Magnabosco C."/>
            <person name="Momper L."/>
            <person name="Gold D.A."/>
            <person name="Bosak T."/>
            <person name="Fournier G.P."/>
        </authorList>
    </citation>
    <scope>NUCLEOTIDE SEQUENCE [LARGE SCALE GENOMIC DNA]</scope>
    <source>
        <strain evidence="7 8">CCAP 1448/3</strain>
    </source>
</reference>
<dbReference type="GO" id="GO:0008610">
    <property type="term" value="P:lipid biosynthetic process"/>
    <property type="evidence" value="ECO:0007669"/>
    <property type="project" value="InterPro"/>
</dbReference>
<reference evidence="7 8" key="1">
    <citation type="submission" date="2018-02" db="EMBL/GenBank/DDBJ databases">
        <authorList>
            <person name="Cohen D.B."/>
            <person name="Kent A.D."/>
        </authorList>
    </citation>
    <scope>NUCLEOTIDE SEQUENCE [LARGE SCALE GENOMIC DNA]</scope>
    <source>
        <strain evidence="7 8">CCAP 1448/3</strain>
    </source>
</reference>
<feature type="transmembrane region" description="Helical" evidence="5">
    <location>
        <begin position="94"/>
        <end position="114"/>
    </location>
</feature>
<dbReference type="Pfam" id="PF04116">
    <property type="entry name" value="FA_hydroxylase"/>
    <property type="match status" value="1"/>
</dbReference>
<evidence type="ECO:0000256" key="4">
    <source>
        <dbReference type="ARBA" id="ARBA00023136"/>
    </source>
</evidence>
<feature type="domain" description="Fatty acid hydroxylase" evidence="6">
    <location>
        <begin position="101"/>
        <end position="236"/>
    </location>
</feature>
<dbReference type="Proteomes" id="UP000238762">
    <property type="component" value="Unassembled WGS sequence"/>
</dbReference>
<dbReference type="PANTHER" id="PTHR11863">
    <property type="entry name" value="STEROL DESATURASE"/>
    <property type="match status" value="1"/>
</dbReference>